<name>A0A0V0SSR7_9BILA</name>
<proteinExistence type="predicted"/>
<keyword evidence="2" id="KW-1185">Reference proteome</keyword>
<comment type="caution">
    <text evidence="1">The sequence shown here is derived from an EMBL/GenBank/DDBJ whole genome shotgun (WGS) entry which is preliminary data.</text>
</comment>
<dbReference type="AlphaFoldDB" id="A0A0V0SSR7"/>
<evidence type="ECO:0000313" key="2">
    <source>
        <dbReference type="Proteomes" id="UP000055048"/>
    </source>
</evidence>
<reference evidence="1 2" key="1">
    <citation type="submission" date="2015-01" db="EMBL/GenBank/DDBJ databases">
        <title>Evolution of Trichinella species and genotypes.</title>
        <authorList>
            <person name="Korhonen P.K."/>
            <person name="Edoardo P."/>
            <person name="Giuseppe L.R."/>
            <person name="Gasser R.B."/>
        </authorList>
    </citation>
    <scope>NUCLEOTIDE SEQUENCE [LARGE SCALE GENOMIC DNA]</scope>
    <source>
        <strain evidence="1">ISS417</strain>
    </source>
</reference>
<gene>
    <name evidence="1" type="ORF">T05_12981</name>
</gene>
<dbReference type="EMBL" id="JYDJ01002931">
    <property type="protein sequence ID" value="KRX29844.1"/>
    <property type="molecule type" value="Genomic_DNA"/>
</dbReference>
<sequence length="48" mass="5551">MESCTPVNGQKYAQRHSLICQTRMGYMSNGWNTKIPMPTVCETVVRRF</sequence>
<evidence type="ECO:0000313" key="1">
    <source>
        <dbReference type="EMBL" id="KRX29844.1"/>
    </source>
</evidence>
<organism evidence="1 2">
    <name type="scientific">Trichinella murrelli</name>
    <dbReference type="NCBI Taxonomy" id="144512"/>
    <lineage>
        <taxon>Eukaryota</taxon>
        <taxon>Metazoa</taxon>
        <taxon>Ecdysozoa</taxon>
        <taxon>Nematoda</taxon>
        <taxon>Enoplea</taxon>
        <taxon>Dorylaimia</taxon>
        <taxon>Trichinellida</taxon>
        <taxon>Trichinellidae</taxon>
        <taxon>Trichinella</taxon>
    </lineage>
</organism>
<accession>A0A0V0SSR7</accession>
<protein>
    <submittedName>
        <fullName evidence="1">Uncharacterized protein</fullName>
    </submittedName>
</protein>
<dbReference type="Proteomes" id="UP000055048">
    <property type="component" value="Unassembled WGS sequence"/>
</dbReference>